<dbReference type="PROSITE" id="PS51742">
    <property type="entry name" value="PPC"/>
    <property type="match status" value="1"/>
</dbReference>
<evidence type="ECO:0000313" key="3">
    <source>
        <dbReference type="Proteomes" id="UP000006552"/>
    </source>
</evidence>
<dbReference type="Gene3D" id="3.30.1330.80">
    <property type="entry name" value="Hypothetical protein, similar to alpha- acetolactate decarboxylase, domain 2"/>
    <property type="match status" value="1"/>
</dbReference>
<dbReference type="STRING" id="76114.ebA4536"/>
<keyword evidence="3" id="KW-1185">Reference proteome</keyword>
<dbReference type="HOGENOM" id="CLU_3076226_0_0_4"/>
<dbReference type="InterPro" id="IPR005175">
    <property type="entry name" value="PPC_dom"/>
</dbReference>
<sequence>MLVGRRDGSTCGGHLLSAEVRPTLEIVLTDAPTYLKRVFDAASGLALIGPGE</sequence>
<organism evidence="2 3">
    <name type="scientific">Aromatoleum aromaticum (strain DSM 19018 / LMG 30748 / EbN1)</name>
    <name type="common">Azoarcus sp. (strain EbN1)</name>
    <dbReference type="NCBI Taxonomy" id="76114"/>
    <lineage>
        <taxon>Bacteria</taxon>
        <taxon>Pseudomonadati</taxon>
        <taxon>Pseudomonadota</taxon>
        <taxon>Betaproteobacteria</taxon>
        <taxon>Rhodocyclales</taxon>
        <taxon>Rhodocyclaceae</taxon>
        <taxon>Aromatoleum</taxon>
    </lineage>
</organism>
<dbReference type="KEGG" id="eba:ebA4536"/>
<gene>
    <name evidence="2" type="ORF">ebA4536</name>
</gene>
<accession>Q5P1W9</accession>
<dbReference type="Proteomes" id="UP000006552">
    <property type="component" value="Chromosome"/>
</dbReference>
<dbReference type="eggNOG" id="COG1661">
    <property type="taxonomic scope" value="Bacteria"/>
</dbReference>
<dbReference type="SUPFAM" id="SSF117856">
    <property type="entry name" value="AF0104/ALDC/Ptd012-like"/>
    <property type="match status" value="1"/>
</dbReference>
<proteinExistence type="predicted"/>
<protein>
    <recommendedName>
        <fullName evidence="1">PPC domain-containing protein</fullName>
    </recommendedName>
</protein>
<name>Q5P1W9_AROAE</name>
<evidence type="ECO:0000313" key="2">
    <source>
        <dbReference type="EMBL" id="CAI08695.1"/>
    </source>
</evidence>
<dbReference type="EMBL" id="CR555306">
    <property type="protein sequence ID" value="CAI08695.1"/>
    <property type="molecule type" value="Genomic_DNA"/>
</dbReference>
<reference evidence="2 3" key="1">
    <citation type="journal article" date="2005" name="Arch. Microbiol.">
        <title>The genome sequence of an anaerobic aromatic-degrading denitrifying bacterium, strain EbN1.</title>
        <authorList>
            <person name="Rabus R."/>
            <person name="Kube M."/>
            <person name="Heider J."/>
            <person name="Beck A."/>
            <person name="Heitmann K."/>
            <person name="Widdel F."/>
            <person name="Reinhardt R."/>
        </authorList>
    </citation>
    <scope>NUCLEOTIDE SEQUENCE [LARGE SCALE GENOMIC DNA]</scope>
    <source>
        <strain evidence="2 3">EbN1</strain>
    </source>
</reference>
<evidence type="ECO:0000259" key="1">
    <source>
        <dbReference type="PROSITE" id="PS51742"/>
    </source>
</evidence>
<feature type="domain" description="PPC" evidence="1">
    <location>
        <begin position="1"/>
        <end position="51"/>
    </location>
</feature>
<dbReference type="RefSeq" id="WP_011238379.1">
    <property type="nucleotide sequence ID" value="NC_006513.1"/>
</dbReference>
<dbReference type="AlphaFoldDB" id="Q5P1W9"/>